<dbReference type="InterPro" id="IPR005151">
    <property type="entry name" value="Tail-specific_protease"/>
</dbReference>
<evidence type="ECO:0000313" key="6">
    <source>
        <dbReference type="Proteomes" id="UP000186313"/>
    </source>
</evidence>
<dbReference type="Gene3D" id="3.90.226.10">
    <property type="entry name" value="2-enoyl-CoA Hydratase, Chain A, domain 1"/>
    <property type="match status" value="1"/>
</dbReference>
<protein>
    <recommendedName>
        <fullName evidence="2">Tail specific protease domain-containing protein</fullName>
    </recommendedName>
</protein>
<gene>
    <name evidence="4" type="ORF">BIY20_00735</name>
    <name evidence="3" type="ORF">BIY22_13620</name>
</gene>
<dbReference type="GO" id="GO:0008236">
    <property type="term" value="F:serine-type peptidase activity"/>
    <property type="evidence" value="ECO:0007669"/>
    <property type="project" value="InterPro"/>
</dbReference>
<keyword evidence="1" id="KW-0732">Signal</keyword>
<organism evidence="3 6">
    <name type="scientific">Vibrio panuliri</name>
    <dbReference type="NCBI Taxonomy" id="1381081"/>
    <lineage>
        <taxon>Bacteria</taxon>
        <taxon>Pseudomonadati</taxon>
        <taxon>Pseudomonadota</taxon>
        <taxon>Gammaproteobacteria</taxon>
        <taxon>Vibrionales</taxon>
        <taxon>Vibrionaceae</taxon>
        <taxon>Vibrio</taxon>
    </lineage>
</organism>
<name>A0A1Q9HA31_9VIBR</name>
<keyword evidence="5" id="KW-1185">Reference proteome</keyword>
<dbReference type="GO" id="GO:0006508">
    <property type="term" value="P:proteolysis"/>
    <property type="evidence" value="ECO:0007669"/>
    <property type="project" value="InterPro"/>
</dbReference>
<dbReference type="Pfam" id="PF03572">
    <property type="entry name" value="Peptidase_S41"/>
    <property type="match status" value="1"/>
</dbReference>
<accession>A0A1Q9HA31</accession>
<evidence type="ECO:0000313" key="3">
    <source>
        <dbReference type="EMBL" id="OLQ85918.1"/>
    </source>
</evidence>
<feature type="signal peptide" evidence="1">
    <location>
        <begin position="1"/>
        <end position="21"/>
    </location>
</feature>
<proteinExistence type="predicted"/>
<evidence type="ECO:0000259" key="2">
    <source>
        <dbReference type="Pfam" id="PF03572"/>
    </source>
</evidence>
<evidence type="ECO:0000256" key="1">
    <source>
        <dbReference type="SAM" id="SignalP"/>
    </source>
</evidence>
<feature type="chain" id="PRO_5012209563" description="Tail specific protease domain-containing protein" evidence="1">
    <location>
        <begin position="22"/>
        <end position="352"/>
    </location>
</feature>
<evidence type="ECO:0000313" key="5">
    <source>
        <dbReference type="Proteomes" id="UP000186039"/>
    </source>
</evidence>
<comment type="caution">
    <text evidence="3">The sequence shown here is derived from an EMBL/GenBank/DDBJ whole genome shotgun (WGS) entry which is preliminary data.</text>
</comment>
<dbReference type="EMBL" id="MJMJ01000045">
    <property type="protein sequence ID" value="OLQ85918.1"/>
    <property type="molecule type" value="Genomic_DNA"/>
</dbReference>
<feature type="domain" description="Tail specific protease" evidence="2">
    <location>
        <begin position="118"/>
        <end position="324"/>
    </location>
</feature>
<dbReference type="InterPro" id="IPR029045">
    <property type="entry name" value="ClpP/crotonase-like_dom_sf"/>
</dbReference>
<dbReference type="SUPFAM" id="SSF52096">
    <property type="entry name" value="ClpP/crotonase"/>
    <property type="match status" value="1"/>
</dbReference>
<sequence>MFKVCPLLLSFLTLYSSYSLAQTASCDYALQTLSNTVEENYAGFADKDRSHIELVRSQVDEQIVGVSTRQCVKYLDIWLDAFADPIMHIELTHDSQTLPPDVSAEQAKAPQFDWLSDDVALLRLPSFDYQHHRYLRQLISQHYQRLQNTEGLIIDLRGNDGSSFVAMFAVLELIGTHEYHSMWHVLASEDNTRYYQQLVESDLKEQSPAVYNLFIALLEDMTKYPNTWIEFSWPQVASDNQLTHLQRVFVVQDERVGSSAEEFILATKGSPKVVTYGHRTQGTLDYGVPVPHHVTDLYTVHIPSQKRIWYQQESIVYKGLAPEVLMDLSTGRVIRQLHQDMLEQLEMKRSMN</sequence>
<dbReference type="Proteomes" id="UP000186313">
    <property type="component" value="Unassembled WGS sequence"/>
</dbReference>
<dbReference type="EMBL" id="MJMH01000173">
    <property type="protein sequence ID" value="OLQ91367.1"/>
    <property type="molecule type" value="Genomic_DNA"/>
</dbReference>
<reference evidence="5 6" key="1">
    <citation type="submission" date="2016-09" db="EMBL/GenBank/DDBJ databases">
        <title>Genomic Taxonomy of the Vibrionaceae.</title>
        <authorList>
            <person name="Gonzalez-Castillo A."/>
            <person name="Gomez-Gil B."/>
            <person name="Enciso-Ibarra K."/>
        </authorList>
    </citation>
    <scope>NUCLEOTIDE SEQUENCE [LARGE SCALE GENOMIC DNA]</scope>
    <source>
        <strain evidence="4 5">CAIM 1902</strain>
        <strain evidence="3 6">CAIM 703</strain>
    </source>
</reference>
<dbReference type="AlphaFoldDB" id="A0A1Q9HA31"/>
<dbReference type="STRING" id="1381081.BIY22_13620"/>
<dbReference type="Proteomes" id="UP000186039">
    <property type="component" value="Unassembled WGS sequence"/>
</dbReference>
<dbReference type="RefSeq" id="WP_075710926.1">
    <property type="nucleotide sequence ID" value="NZ_MJMH01000173.1"/>
</dbReference>
<evidence type="ECO:0000313" key="4">
    <source>
        <dbReference type="EMBL" id="OLQ91367.1"/>
    </source>
</evidence>